<dbReference type="PANTHER" id="PTHR30189:SF1">
    <property type="entry name" value="LPS-ASSEMBLY PROTEIN LPTD"/>
    <property type="match status" value="1"/>
</dbReference>
<reference evidence="2 3" key="1">
    <citation type="submission" date="2017-05" db="EMBL/GenBank/DDBJ databases">
        <authorList>
            <person name="Varghese N."/>
            <person name="Submissions S."/>
        </authorList>
    </citation>
    <scope>NUCLEOTIDE SEQUENCE [LARGE SCALE GENOMIC DNA]</scope>
    <source>
        <strain evidence="2 3">DSM 25457</strain>
    </source>
</reference>
<dbReference type="EMBL" id="FXUG01000003">
    <property type="protein sequence ID" value="SMP51590.1"/>
    <property type="molecule type" value="Genomic_DNA"/>
</dbReference>
<evidence type="ECO:0000313" key="3">
    <source>
        <dbReference type="Proteomes" id="UP001158067"/>
    </source>
</evidence>
<dbReference type="Proteomes" id="UP001158067">
    <property type="component" value="Unassembled WGS sequence"/>
</dbReference>
<dbReference type="InterPro" id="IPR050218">
    <property type="entry name" value="LptD"/>
</dbReference>
<organism evidence="2 3">
    <name type="scientific">Neorhodopirellula lusitana</name>
    <dbReference type="NCBI Taxonomy" id="445327"/>
    <lineage>
        <taxon>Bacteria</taxon>
        <taxon>Pseudomonadati</taxon>
        <taxon>Planctomycetota</taxon>
        <taxon>Planctomycetia</taxon>
        <taxon>Pirellulales</taxon>
        <taxon>Pirellulaceae</taxon>
        <taxon>Neorhodopirellula</taxon>
    </lineage>
</organism>
<name>A0ABY1PWU1_9BACT</name>
<feature type="region of interest" description="Disordered" evidence="1">
    <location>
        <begin position="199"/>
        <end position="283"/>
    </location>
</feature>
<accession>A0ABY1PWU1</accession>
<keyword evidence="3" id="KW-1185">Reference proteome</keyword>
<feature type="compositionally biased region" description="Pro residues" evidence="1">
    <location>
        <begin position="251"/>
        <end position="270"/>
    </location>
</feature>
<proteinExistence type="predicted"/>
<gene>
    <name evidence="2" type="ORF">SAMN06265222_103298</name>
</gene>
<evidence type="ECO:0000256" key="1">
    <source>
        <dbReference type="SAM" id="MobiDB-lite"/>
    </source>
</evidence>
<comment type="caution">
    <text evidence="2">The sequence shown here is derived from an EMBL/GenBank/DDBJ whole genome shotgun (WGS) entry which is preliminary data.</text>
</comment>
<protein>
    <submittedName>
        <fullName evidence="2">LPS assembly outer membrane protein LptD (Organic solvent tolerance protein OstA)</fullName>
    </submittedName>
</protein>
<sequence>MVVAASGCSPVVAGDAIVANSGAKTVDHESIFVAGNTVYRWRNSQGGQDCTLVRGDCVLKHEGKRFLAEQVFLVVDGQGDTVGVHLLMDRVRVGESQSTHNPIVAHLQLDQPPRIEAQNYRGETEVPIAWWSKLNLAGPTSVANASQSNAAAQQSVMATPMRLPDPGAVMPVQYVESPGTLPQGGRVLDAPYFEAPESEAMPFAPPVTGYSPQGTPQGGIPSYSNSQSSNSPYTNSQYSGSPYSSSQFPSSPSPNPMPLGGPPPVMPLPDAPILTEDGGTTGGWQFLVGGGSRSVELLSRGASQPAQFETINRVESNETIVIARGGVTVLVRDITVQAPDGITFDLGTVSVSADRIVAWLPTLGDILTGAADASNAEGEMYLEGDIVFRQGDRIIYAESMYYNVTREVGVVLDAEAITSIPEYQGTVRVKAEQMRQIARDNYVATNAAVTSSRMGVPRYWLQSQQLQLTQRPVAKLDPFTGQAVADTEPYVSSGGNFVYMAGVPVLYWPRFTTPLRKPTFYLTGADVKSDSIFGTQVLLEWDLFQLLGLANTPDGVESILLTDYLSDRGPAIGSRTTYDMPSLFGFSGPVKGEYDSYLIDDSGLDVLGSGRRDLQPEETLRGRTTLRHRHHLSSDWEFIAELGYLSDRNFLEQYFEQDWDSDPDATTGLRLRRYAGSQLFDLNFNIQINDFYQETENLPSLNHHALGGSLLGDRLTWSMKNEVGYARLNPADTPDDPVIAAVTAVLPGEVEREGIVAGTRQEISMPLQAGPVKVVPFAIGEASHYGEDISGQDLTRLWGGGGIRANLPLSRFDQTIQSSLLNVRGLAHKIDLSAEYFYADSDTNYEQLPYYDPLDDNAQEEFRRFFTFDTFGGLLPDQYDPRNYALRQGIQRFVTSPSSTIADDTQQLRLGMKHRFQTKRGLPGRERIVDLFRFDMETILYPDEARDNFGESLGPTIFDAQYNLGDRVTLLSDGYLDFFDDGLRSLSAGIRTSRPGLGDFYVGLLSLEGPISSTVLRTSLDHRLNEKWIVSAGNTYDFGEAGNVGQSFGLTRIGESFLVQIGAKVDSGRDNTSFGFMVEPRFLSLGKLGSLGGQMIAPPGVEGIE</sequence>
<dbReference type="PANTHER" id="PTHR30189">
    <property type="entry name" value="LPS-ASSEMBLY PROTEIN"/>
    <property type="match status" value="1"/>
</dbReference>
<evidence type="ECO:0000313" key="2">
    <source>
        <dbReference type="EMBL" id="SMP51590.1"/>
    </source>
</evidence>
<feature type="compositionally biased region" description="Low complexity" evidence="1">
    <location>
        <begin position="221"/>
        <end position="250"/>
    </location>
</feature>